<protein>
    <submittedName>
        <fullName evidence="2">Uncharacterized protein</fullName>
    </submittedName>
</protein>
<evidence type="ECO:0000256" key="1">
    <source>
        <dbReference type="SAM" id="MobiDB-lite"/>
    </source>
</evidence>
<gene>
    <name evidence="2" type="ORF">PENTCL1PPCAC_12540</name>
</gene>
<accession>A0AAV5T4D3</accession>
<reference evidence="2" key="1">
    <citation type="submission" date="2023-10" db="EMBL/GenBank/DDBJ databases">
        <title>Genome assembly of Pristionchus species.</title>
        <authorList>
            <person name="Yoshida K."/>
            <person name="Sommer R.J."/>
        </authorList>
    </citation>
    <scope>NUCLEOTIDE SEQUENCE</scope>
    <source>
        <strain evidence="2">RS0144</strain>
    </source>
</reference>
<feature type="compositionally biased region" description="Basic and acidic residues" evidence="1">
    <location>
        <begin position="112"/>
        <end position="124"/>
    </location>
</feature>
<feature type="compositionally biased region" description="Acidic residues" evidence="1">
    <location>
        <begin position="153"/>
        <end position="166"/>
    </location>
</feature>
<feature type="compositionally biased region" description="Acidic residues" evidence="1">
    <location>
        <begin position="25"/>
        <end position="34"/>
    </location>
</feature>
<comment type="caution">
    <text evidence="2">The sequence shown here is derived from an EMBL/GenBank/DDBJ whole genome shotgun (WGS) entry which is preliminary data.</text>
</comment>
<evidence type="ECO:0000313" key="3">
    <source>
        <dbReference type="Proteomes" id="UP001432027"/>
    </source>
</evidence>
<dbReference type="EMBL" id="BTSX01000003">
    <property type="protein sequence ID" value="GMS90365.1"/>
    <property type="molecule type" value="Genomic_DNA"/>
</dbReference>
<feature type="compositionally biased region" description="Basic and acidic residues" evidence="1">
    <location>
        <begin position="131"/>
        <end position="142"/>
    </location>
</feature>
<organism evidence="2 3">
    <name type="scientific">Pristionchus entomophagus</name>
    <dbReference type="NCBI Taxonomy" id="358040"/>
    <lineage>
        <taxon>Eukaryota</taxon>
        <taxon>Metazoa</taxon>
        <taxon>Ecdysozoa</taxon>
        <taxon>Nematoda</taxon>
        <taxon>Chromadorea</taxon>
        <taxon>Rhabditida</taxon>
        <taxon>Rhabditina</taxon>
        <taxon>Diplogasteromorpha</taxon>
        <taxon>Diplogasteroidea</taxon>
        <taxon>Neodiplogasteridae</taxon>
        <taxon>Pristionchus</taxon>
    </lineage>
</organism>
<sequence length="629" mass="72317">MAEENKEEKMEEEKDGKKEVKKEEEGEMEVDDVDPSLADGNLDLLEEFEREIEERNEGGRREERSERELRELREMREDRGYGEEEEEEEQPVTPEPILFSQLASQPAIEIPEDLRRALAVKDEVKEEEDNESKKDGEEETKSQKSLSVADATSDVDADKDDNASDDGSDKVVEEKDDEIEEMERLREEMNNEMGGGEEKEDEEKEKRPVTPQGDEPASEFGLKSVVTVANEDAKDCETCNHLGTQHLYINQQLAADIEKHFSSPRLDWFDFIVDVKEKMPWIKEGKVLRPYRERDTPQIRKDVVDLFYNFYHELNDNNEISTLLSEINSSDAMEMYEVEWEDGNPRRPTIDLMIKMLHEFSVKCHSEDLNVPERVCSVLKQAITVILPSSVPGRHYWLTVLAGGSCGIKGRANQVVEEMARRCHTFFMKTFISGCFNHFIVDFVAYYCEVDLLCAQTPVVQYETKKKKEEESMGSQKMPRGKKGKIAKNSLENFPLVLLLVMEPDESPRRGLSESAILVIQRLIELVVSLKRHRAWYVASSLQRVLLCLLEAARWHCAQAANSALTGSERRRVKAVESASQNIGEKITVELQQNIQRVIRLSLKKGIPKKEMRDSLPLCWLEDIFDAME</sequence>
<dbReference type="Proteomes" id="UP001432027">
    <property type="component" value="Unassembled WGS sequence"/>
</dbReference>
<proteinExistence type="predicted"/>
<feature type="compositionally biased region" description="Basic and acidic residues" evidence="1">
    <location>
        <begin position="52"/>
        <end position="82"/>
    </location>
</feature>
<evidence type="ECO:0000313" key="2">
    <source>
        <dbReference type="EMBL" id="GMS90365.1"/>
    </source>
</evidence>
<name>A0AAV5T4D3_9BILA</name>
<feature type="region of interest" description="Disordered" evidence="1">
    <location>
        <begin position="1"/>
        <end position="220"/>
    </location>
</feature>
<keyword evidence="3" id="KW-1185">Reference proteome</keyword>
<feature type="compositionally biased region" description="Basic and acidic residues" evidence="1">
    <location>
        <begin position="1"/>
        <end position="24"/>
    </location>
</feature>
<dbReference type="AlphaFoldDB" id="A0AAV5T4D3"/>